<dbReference type="RefSeq" id="WP_380044322.1">
    <property type="nucleotide sequence ID" value="NZ_JBHLTC010000006.1"/>
</dbReference>
<evidence type="ECO:0000313" key="2">
    <source>
        <dbReference type="Proteomes" id="UP001589890"/>
    </source>
</evidence>
<proteinExistence type="predicted"/>
<organism evidence="1 2">
    <name type="scientific">Kribbella deserti</name>
    <dbReference type="NCBI Taxonomy" id="1926257"/>
    <lineage>
        <taxon>Bacteria</taxon>
        <taxon>Bacillati</taxon>
        <taxon>Actinomycetota</taxon>
        <taxon>Actinomycetes</taxon>
        <taxon>Propionibacteriales</taxon>
        <taxon>Kribbellaceae</taxon>
        <taxon>Kribbella</taxon>
    </lineage>
</organism>
<name>A0ABV6QJ14_9ACTN</name>
<evidence type="ECO:0000313" key="1">
    <source>
        <dbReference type="EMBL" id="MFC0623617.1"/>
    </source>
</evidence>
<sequence>MRFLDPRPWSATSLFGWQVHIDTEGLCTYRDESGRLQASYRVLPWVYPNPRLGLMEHPISLPEGEVVLFNGKRGAVRRSSHNGHLVMRGRRYEFRHKRRRRCELWCDGLLIATLRRRWRTTVLVGAAPRDDTDLLAAVLCEYAVRPGRPGVMSAIMDALFA</sequence>
<accession>A0ABV6QJ14</accession>
<reference evidence="1 2" key="1">
    <citation type="submission" date="2024-09" db="EMBL/GenBank/DDBJ databases">
        <authorList>
            <person name="Sun Q."/>
            <person name="Mori K."/>
        </authorList>
    </citation>
    <scope>NUCLEOTIDE SEQUENCE [LARGE SCALE GENOMIC DNA]</scope>
    <source>
        <strain evidence="1 2">CGMCC 1.15906</strain>
    </source>
</reference>
<keyword evidence="2" id="KW-1185">Reference proteome</keyword>
<protein>
    <submittedName>
        <fullName evidence="1">Uncharacterized protein</fullName>
    </submittedName>
</protein>
<dbReference type="EMBL" id="JBHLTC010000006">
    <property type="protein sequence ID" value="MFC0623617.1"/>
    <property type="molecule type" value="Genomic_DNA"/>
</dbReference>
<gene>
    <name evidence="1" type="ORF">ACFFGN_06055</name>
</gene>
<dbReference type="Proteomes" id="UP001589890">
    <property type="component" value="Unassembled WGS sequence"/>
</dbReference>
<comment type="caution">
    <text evidence="1">The sequence shown here is derived from an EMBL/GenBank/DDBJ whole genome shotgun (WGS) entry which is preliminary data.</text>
</comment>